<keyword evidence="2" id="KW-1185">Reference proteome</keyword>
<dbReference type="InterPro" id="IPR029062">
    <property type="entry name" value="Class_I_gatase-like"/>
</dbReference>
<dbReference type="AlphaFoldDB" id="A0A6A4VLR3"/>
<reference evidence="1 2" key="1">
    <citation type="submission" date="2019-07" db="EMBL/GenBank/DDBJ databases">
        <title>Draft genome assembly of a fouling barnacle, Amphibalanus amphitrite (Darwin, 1854): The first reference genome for Thecostraca.</title>
        <authorList>
            <person name="Kim W."/>
        </authorList>
    </citation>
    <scope>NUCLEOTIDE SEQUENCE [LARGE SCALE GENOMIC DNA]</scope>
    <source>
        <strain evidence="1">SNU_AA5</strain>
        <tissue evidence="1">Soma without cirri and trophi</tissue>
    </source>
</reference>
<evidence type="ECO:0000313" key="2">
    <source>
        <dbReference type="Proteomes" id="UP000440578"/>
    </source>
</evidence>
<dbReference type="EMBL" id="VIIS01001642">
    <property type="protein sequence ID" value="KAF0295035.1"/>
    <property type="molecule type" value="Genomic_DNA"/>
</dbReference>
<sequence length="253" mass="26716">MALQLASFVLRRQSPLAGLRLLSSSAAMASPKVAVVLSGCGVYDGTEVHEASACLVHLSRAGADVQCYAPDVKQMHVVDHVKGQPVEGESRGVLQESARIARGDVRDLSTLDLSQADAVVFPGGFGAAKNLSTFGTEGAAMSVQPEAERVLKEFHAAGRPVALCCIAPVLAARLVPGARVTLGASGPQWPYAGSQEAASGWGADVQQCHVDEVCVDEKNRLVTTPAFMYDTKEFHRVFDGVGKMIGELIKMLK</sequence>
<evidence type="ECO:0000313" key="1">
    <source>
        <dbReference type="EMBL" id="KAF0295035.1"/>
    </source>
</evidence>
<name>A0A6A4VLR3_AMPAM</name>
<comment type="caution">
    <text evidence="1">The sequence shown here is derived from an EMBL/GenBank/DDBJ whole genome shotgun (WGS) entry which is preliminary data.</text>
</comment>
<dbReference type="OrthoDB" id="543156at2759"/>
<protein>
    <submittedName>
        <fullName evidence="1">ES1, mitochondrial</fullName>
    </submittedName>
</protein>
<dbReference type="Gene3D" id="3.40.50.880">
    <property type="match status" value="1"/>
</dbReference>
<proteinExistence type="predicted"/>
<organism evidence="1 2">
    <name type="scientific">Amphibalanus amphitrite</name>
    <name type="common">Striped barnacle</name>
    <name type="synonym">Balanus amphitrite</name>
    <dbReference type="NCBI Taxonomy" id="1232801"/>
    <lineage>
        <taxon>Eukaryota</taxon>
        <taxon>Metazoa</taxon>
        <taxon>Ecdysozoa</taxon>
        <taxon>Arthropoda</taxon>
        <taxon>Crustacea</taxon>
        <taxon>Multicrustacea</taxon>
        <taxon>Cirripedia</taxon>
        <taxon>Thoracica</taxon>
        <taxon>Thoracicalcarea</taxon>
        <taxon>Balanomorpha</taxon>
        <taxon>Balanoidea</taxon>
        <taxon>Balanidae</taxon>
        <taxon>Amphibalaninae</taxon>
        <taxon>Amphibalanus</taxon>
    </lineage>
</organism>
<dbReference type="NCBIfam" id="NF008747">
    <property type="entry name" value="PRK11780.1"/>
    <property type="match status" value="1"/>
</dbReference>
<dbReference type="CDD" id="cd03133">
    <property type="entry name" value="GATase1_ES1"/>
    <property type="match status" value="1"/>
</dbReference>
<dbReference type="GO" id="GO:0005739">
    <property type="term" value="C:mitochondrion"/>
    <property type="evidence" value="ECO:0007669"/>
    <property type="project" value="TreeGrafter"/>
</dbReference>
<accession>A0A6A4VLR3</accession>
<gene>
    <name evidence="1" type="ORF">FJT64_000704</name>
</gene>
<dbReference type="PANTHER" id="PTHR10224">
    <property type="entry name" value="ES1 PROTEIN HOMOLOG, MITOCHONDRIAL"/>
    <property type="match status" value="1"/>
</dbReference>
<dbReference type="PANTHER" id="PTHR10224:SF17">
    <property type="entry name" value="DJ-1_PFPI DOMAIN-CONTAINING PROTEIN"/>
    <property type="match status" value="1"/>
</dbReference>
<dbReference type="SUPFAM" id="SSF52317">
    <property type="entry name" value="Class I glutamine amidotransferase-like"/>
    <property type="match status" value="1"/>
</dbReference>
<dbReference type="Proteomes" id="UP000440578">
    <property type="component" value="Unassembled WGS sequence"/>
</dbReference>